<dbReference type="OrthoDB" id="63070at2759"/>
<dbReference type="PANTHER" id="PTHR19847:SF7">
    <property type="entry name" value="DDB1- AND CUL4-ASSOCIATED FACTOR 11"/>
    <property type="match status" value="1"/>
</dbReference>
<feature type="region of interest" description="Disordered" evidence="2">
    <location>
        <begin position="51"/>
        <end position="91"/>
    </location>
</feature>
<dbReference type="SUPFAM" id="SSF50952">
    <property type="entry name" value="Soluble quinoprotein glucose dehydrogenase"/>
    <property type="match status" value="1"/>
</dbReference>
<dbReference type="Proteomes" id="UP001150569">
    <property type="component" value="Unassembled WGS sequence"/>
</dbReference>
<proteinExistence type="predicted"/>
<dbReference type="InterPro" id="IPR051859">
    <property type="entry name" value="DCAF"/>
</dbReference>
<feature type="region of interest" description="Disordered" evidence="2">
    <location>
        <begin position="1"/>
        <end position="39"/>
    </location>
</feature>
<dbReference type="InterPro" id="IPR011041">
    <property type="entry name" value="Quinoprot_gluc/sorb_DH_b-prop"/>
</dbReference>
<dbReference type="PANTHER" id="PTHR19847">
    <property type="entry name" value="DDB1- AND CUL4-ASSOCIATED FACTOR 11"/>
    <property type="match status" value="1"/>
</dbReference>
<evidence type="ECO:0000256" key="1">
    <source>
        <dbReference type="PROSITE-ProRule" id="PRU00221"/>
    </source>
</evidence>
<gene>
    <name evidence="3" type="ORF">IWQ60_009659</name>
</gene>
<dbReference type="GO" id="GO:0043161">
    <property type="term" value="P:proteasome-mediated ubiquitin-dependent protein catabolic process"/>
    <property type="evidence" value="ECO:0007669"/>
    <property type="project" value="TreeGrafter"/>
</dbReference>
<evidence type="ECO:0008006" key="5">
    <source>
        <dbReference type="Google" id="ProtNLM"/>
    </source>
</evidence>
<feature type="region of interest" description="Disordered" evidence="2">
    <location>
        <begin position="482"/>
        <end position="598"/>
    </location>
</feature>
<feature type="compositionally biased region" description="Low complexity" evidence="2">
    <location>
        <begin position="18"/>
        <end position="27"/>
    </location>
</feature>
<dbReference type="GO" id="GO:0080008">
    <property type="term" value="C:Cul4-RING E3 ubiquitin ligase complex"/>
    <property type="evidence" value="ECO:0007669"/>
    <property type="project" value="TreeGrafter"/>
</dbReference>
<dbReference type="AlphaFoldDB" id="A0A9W7ZNP5"/>
<feature type="repeat" description="WD" evidence="1">
    <location>
        <begin position="305"/>
        <end position="338"/>
    </location>
</feature>
<dbReference type="PROSITE" id="PS50082">
    <property type="entry name" value="WD_REPEATS_2"/>
    <property type="match status" value="2"/>
</dbReference>
<protein>
    <recommendedName>
        <fullName evidence="5">WD40 repeat-like protein</fullName>
    </recommendedName>
</protein>
<keyword evidence="1" id="KW-0853">WD repeat</keyword>
<feature type="repeat" description="WD" evidence="1">
    <location>
        <begin position="353"/>
        <end position="387"/>
    </location>
</feature>
<evidence type="ECO:0000256" key="2">
    <source>
        <dbReference type="SAM" id="MobiDB-lite"/>
    </source>
</evidence>
<feature type="compositionally biased region" description="Polar residues" evidence="2">
    <location>
        <begin position="482"/>
        <end position="492"/>
    </location>
</feature>
<comment type="caution">
    <text evidence="3">The sequence shown here is derived from an EMBL/GenBank/DDBJ whole genome shotgun (WGS) entry which is preliminary data.</text>
</comment>
<dbReference type="EMBL" id="JANBPT010000832">
    <property type="protein sequence ID" value="KAJ1912448.1"/>
    <property type="molecule type" value="Genomic_DNA"/>
</dbReference>
<dbReference type="InterPro" id="IPR001680">
    <property type="entry name" value="WD40_rpt"/>
</dbReference>
<dbReference type="SUPFAM" id="SSF50978">
    <property type="entry name" value="WD40 repeat-like"/>
    <property type="match status" value="1"/>
</dbReference>
<dbReference type="PROSITE" id="PS50294">
    <property type="entry name" value="WD_REPEATS_REGION"/>
    <property type="match status" value="2"/>
</dbReference>
<feature type="compositionally biased region" description="Acidic residues" evidence="2">
    <location>
        <begin position="546"/>
        <end position="575"/>
    </location>
</feature>
<dbReference type="SMART" id="SM00320">
    <property type="entry name" value="WD40"/>
    <property type="match status" value="5"/>
</dbReference>
<organism evidence="3 4">
    <name type="scientific">Tieghemiomyces parasiticus</name>
    <dbReference type="NCBI Taxonomy" id="78921"/>
    <lineage>
        <taxon>Eukaryota</taxon>
        <taxon>Fungi</taxon>
        <taxon>Fungi incertae sedis</taxon>
        <taxon>Zoopagomycota</taxon>
        <taxon>Kickxellomycotina</taxon>
        <taxon>Dimargaritomycetes</taxon>
        <taxon>Dimargaritales</taxon>
        <taxon>Dimargaritaceae</taxon>
        <taxon>Tieghemiomyces</taxon>
    </lineage>
</organism>
<evidence type="ECO:0000313" key="4">
    <source>
        <dbReference type="Proteomes" id="UP001150569"/>
    </source>
</evidence>
<dbReference type="Gene3D" id="2.130.10.10">
    <property type="entry name" value="YVTN repeat-like/Quinoprotein amine dehydrogenase"/>
    <property type="match status" value="2"/>
</dbReference>
<sequence>MPRQTTADSIRRTAGIDTASESTSTSTLAVPAFPSDHPYSRTLHNRRLAAWSSAPRPHRDGAAGATRNNDNGGRRHSSHLPATSPTVGGQLAPAARTWPSALYLRELHPGRVSLMPWTATSLLPQGPPARVKSYPSRVYCGTYSEDGSLYYTGTQGMVVDMFDTRASPTLQRVRKSYQRSSGQWTITDVCMTADNRWVANSSIEPQVYLISTDPEVERNQCINFARPANTSGRNSDRSGGGSGMGRGLGYGSRLRLHRPAGSGIERSFGIWSLRFSHDGRELLAGSNTCDLFLHDIERQINVAEVIAHEDEINAVCFADLGSNIIFSGSDDGFIRVWDRRILRSSNSQPAGHLFGHTEGITFLEAKGDGQHCVSNSKDQTMKLWDIRRMLSSFSRGGRESRRLSMDWDYRFDRYPGKAGGRKHAYDCSVQTFIGHSVLKTLIRCHFSPAHTTGQRYLYTGSADGKIYIYNMDGTIARTLESNTSSTAATQRGTDLPHPSAVRTRNHRSIATSQDESDNDSDGDEMEAPEEEEEDSVYVSSLLGSEPDSEMEAWVDVENEYEEEVEEEEVRDEEGADGLNDNSVELDDRGQPRTPPNRASTIRYLNYTLGQDSDATGESDHRWLLGPLLELLTGGTEPRMISVDGSTVIIRPNEADEDGRISLTIVRGVGGRMGEDSTPLMAADGRQGAARHFHFSVPPRLAPNVIRDVAWHPFEPTILATSYPGNRSYSLDGHILKFDYRG</sequence>
<feature type="compositionally biased region" description="Acidic residues" evidence="2">
    <location>
        <begin position="514"/>
        <end position="535"/>
    </location>
</feature>
<dbReference type="InterPro" id="IPR015943">
    <property type="entry name" value="WD40/YVTN_repeat-like_dom_sf"/>
</dbReference>
<reference evidence="3" key="1">
    <citation type="submission" date="2022-07" db="EMBL/GenBank/DDBJ databases">
        <title>Phylogenomic reconstructions and comparative analyses of Kickxellomycotina fungi.</title>
        <authorList>
            <person name="Reynolds N.K."/>
            <person name="Stajich J.E."/>
            <person name="Barry K."/>
            <person name="Grigoriev I.V."/>
            <person name="Crous P."/>
            <person name="Smith M.E."/>
        </authorList>
    </citation>
    <scope>NUCLEOTIDE SEQUENCE</scope>
    <source>
        <strain evidence="3">RSA 861</strain>
    </source>
</reference>
<dbReference type="Pfam" id="PF00400">
    <property type="entry name" value="WD40"/>
    <property type="match status" value="3"/>
</dbReference>
<evidence type="ECO:0000313" key="3">
    <source>
        <dbReference type="EMBL" id="KAJ1912448.1"/>
    </source>
</evidence>
<name>A0A9W7ZNP5_9FUNG</name>
<accession>A0A9W7ZNP5</accession>
<dbReference type="InterPro" id="IPR036322">
    <property type="entry name" value="WD40_repeat_dom_sf"/>
</dbReference>
<keyword evidence="4" id="KW-1185">Reference proteome</keyword>